<evidence type="ECO:0000313" key="5">
    <source>
        <dbReference type="EMBL" id="KYN11420.1"/>
    </source>
</evidence>
<sequence>MDLKNRIILTFVKLKQNLSFSALAVLFGITRQTCTNYFKNMIPLLALVLKTMIPWPDREMIRSNMPIAFKNFNTTRIIMDCAEIPIEKPHCVKCRILTYSNYKKRHTIKWNVALTPSGLIVHVSSSYGGRSFDKFIVIDSGILDKLDPYDAVMVDRGFLIENECLQRHLILIQPLFLKKKLQLSKAEALRIAEIAQARVHVERVIQRLREFSFLSDEVPWNLITYFDEILIIMAAIVNLSAPVLNMTNIRKFIL</sequence>
<dbReference type="EMBL" id="KQ980924">
    <property type="protein sequence ID" value="KYN11420.1"/>
    <property type="molecule type" value="Genomic_DNA"/>
</dbReference>
<dbReference type="Pfam" id="PF13359">
    <property type="entry name" value="DDE_Tnp_4"/>
    <property type="match status" value="1"/>
</dbReference>
<evidence type="ECO:0000256" key="2">
    <source>
        <dbReference type="ARBA" id="ARBA00022723"/>
    </source>
</evidence>
<gene>
    <name evidence="5" type="ORF">ALC57_16433</name>
</gene>
<dbReference type="Proteomes" id="UP000078492">
    <property type="component" value="Unassembled WGS sequence"/>
</dbReference>
<protein>
    <recommendedName>
        <fullName evidence="7">DDE Tnp4 domain-containing protein</fullName>
    </recommendedName>
</protein>
<dbReference type="InterPro" id="IPR027805">
    <property type="entry name" value="Transposase_HTH_dom"/>
</dbReference>
<dbReference type="PANTHER" id="PTHR23080">
    <property type="entry name" value="THAP DOMAIN PROTEIN"/>
    <property type="match status" value="1"/>
</dbReference>
<dbReference type="PANTHER" id="PTHR23080:SF141">
    <property type="entry name" value="TRANSPOSASE HELIX-TURN-HELIX DOMAIN-CONTAINING PROTEIN"/>
    <property type="match status" value="1"/>
</dbReference>
<name>A0A151IV61_9HYME</name>
<evidence type="ECO:0000259" key="3">
    <source>
        <dbReference type="Pfam" id="PF13359"/>
    </source>
</evidence>
<evidence type="ECO:0000259" key="4">
    <source>
        <dbReference type="Pfam" id="PF13613"/>
    </source>
</evidence>
<dbReference type="GO" id="GO:0046872">
    <property type="term" value="F:metal ion binding"/>
    <property type="evidence" value="ECO:0007669"/>
    <property type="project" value="UniProtKB-KW"/>
</dbReference>
<evidence type="ECO:0000256" key="1">
    <source>
        <dbReference type="ARBA" id="ARBA00001968"/>
    </source>
</evidence>
<evidence type="ECO:0000313" key="6">
    <source>
        <dbReference type="Proteomes" id="UP000078492"/>
    </source>
</evidence>
<dbReference type="InterPro" id="IPR027806">
    <property type="entry name" value="HARBI1_dom"/>
</dbReference>
<keyword evidence="2" id="KW-0479">Metal-binding</keyword>
<proteinExistence type="predicted"/>
<organism evidence="5 6">
    <name type="scientific">Trachymyrmex cornetzi</name>
    <dbReference type="NCBI Taxonomy" id="471704"/>
    <lineage>
        <taxon>Eukaryota</taxon>
        <taxon>Metazoa</taxon>
        <taxon>Ecdysozoa</taxon>
        <taxon>Arthropoda</taxon>
        <taxon>Hexapoda</taxon>
        <taxon>Insecta</taxon>
        <taxon>Pterygota</taxon>
        <taxon>Neoptera</taxon>
        <taxon>Endopterygota</taxon>
        <taxon>Hymenoptera</taxon>
        <taxon>Apocrita</taxon>
        <taxon>Aculeata</taxon>
        <taxon>Formicoidea</taxon>
        <taxon>Formicidae</taxon>
        <taxon>Myrmicinae</taxon>
        <taxon>Trachymyrmex</taxon>
    </lineage>
</organism>
<comment type="cofactor">
    <cofactor evidence="1">
        <name>a divalent metal cation</name>
        <dbReference type="ChEBI" id="CHEBI:60240"/>
    </cofactor>
</comment>
<evidence type="ECO:0008006" key="7">
    <source>
        <dbReference type="Google" id="ProtNLM"/>
    </source>
</evidence>
<dbReference type="Pfam" id="PF13613">
    <property type="entry name" value="HTH_Tnp_4"/>
    <property type="match status" value="1"/>
</dbReference>
<keyword evidence="6" id="KW-1185">Reference proteome</keyword>
<reference evidence="5 6" key="1">
    <citation type="submission" date="2015-09" db="EMBL/GenBank/DDBJ databases">
        <title>Trachymyrmex cornetzi WGS genome.</title>
        <authorList>
            <person name="Nygaard S."/>
            <person name="Hu H."/>
            <person name="Boomsma J."/>
            <person name="Zhang G."/>
        </authorList>
    </citation>
    <scope>NUCLEOTIDE SEQUENCE [LARGE SCALE GENOMIC DNA]</scope>
    <source>
        <strain evidence="5">Tcor2-1</strain>
        <tissue evidence="5">Whole body</tissue>
    </source>
</reference>
<accession>A0A151IV61</accession>
<dbReference type="AlphaFoldDB" id="A0A151IV61"/>
<feature type="domain" description="Transposase Helix-turn-helix" evidence="4">
    <location>
        <begin position="2"/>
        <end position="50"/>
    </location>
</feature>
<feature type="domain" description="DDE Tnp4" evidence="3">
    <location>
        <begin position="79"/>
        <end position="238"/>
    </location>
</feature>